<evidence type="ECO:0000256" key="1">
    <source>
        <dbReference type="SAM" id="SignalP"/>
    </source>
</evidence>
<comment type="caution">
    <text evidence="2">The sequence shown here is derived from an EMBL/GenBank/DDBJ whole genome shotgun (WGS) entry which is preliminary data.</text>
</comment>
<feature type="signal peptide" evidence="1">
    <location>
        <begin position="1"/>
        <end position="20"/>
    </location>
</feature>
<feature type="chain" id="PRO_5002329777" evidence="1">
    <location>
        <begin position="21"/>
        <end position="190"/>
    </location>
</feature>
<dbReference type="AlphaFoldDB" id="A0A0D8HET3"/>
<name>A0A0D8HET3_9ACTN</name>
<evidence type="ECO:0000313" key="2">
    <source>
        <dbReference type="EMBL" id="KJF15566.1"/>
    </source>
</evidence>
<protein>
    <submittedName>
        <fullName evidence="2">Uncharacterized protein</fullName>
    </submittedName>
</protein>
<accession>A0A0D8HET3</accession>
<dbReference type="Proteomes" id="UP000032360">
    <property type="component" value="Unassembled WGS sequence"/>
</dbReference>
<dbReference type="RefSeq" id="WP_052607188.1">
    <property type="nucleotide sequence ID" value="NZ_JXYS01000143.1"/>
</dbReference>
<gene>
    <name evidence="2" type="ORF">AXFE_35910</name>
</gene>
<reference evidence="2 3" key="1">
    <citation type="submission" date="2015-01" db="EMBL/GenBank/DDBJ databases">
        <title>Draft genome of the acidophilic iron oxidizer Acidithrix ferrooxidans strain Py-F3.</title>
        <authorList>
            <person name="Poehlein A."/>
            <person name="Eisen S."/>
            <person name="Schloemann M."/>
            <person name="Johnson B.D."/>
            <person name="Daniel R."/>
            <person name="Muehling M."/>
        </authorList>
    </citation>
    <scope>NUCLEOTIDE SEQUENCE [LARGE SCALE GENOMIC DNA]</scope>
    <source>
        <strain evidence="2 3">Py-F3</strain>
    </source>
</reference>
<dbReference type="STRING" id="1280514.AXFE_35910"/>
<organism evidence="2 3">
    <name type="scientific">Acidithrix ferrooxidans</name>
    <dbReference type="NCBI Taxonomy" id="1280514"/>
    <lineage>
        <taxon>Bacteria</taxon>
        <taxon>Bacillati</taxon>
        <taxon>Actinomycetota</taxon>
        <taxon>Acidimicrobiia</taxon>
        <taxon>Acidimicrobiales</taxon>
        <taxon>Acidimicrobiaceae</taxon>
        <taxon>Acidithrix</taxon>
    </lineage>
</organism>
<evidence type="ECO:0000313" key="3">
    <source>
        <dbReference type="Proteomes" id="UP000032360"/>
    </source>
</evidence>
<proteinExistence type="predicted"/>
<dbReference type="EMBL" id="JXYS01000143">
    <property type="protein sequence ID" value="KJF15566.1"/>
    <property type="molecule type" value="Genomic_DNA"/>
</dbReference>
<keyword evidence="3" id="KW-1185">Reference proteome</keyword>
<keyword evidence="1" id="KW-0732">Signal</keyword>
<sequence length="190" mass="19265">MGALAVSAAAIGVSATGASAAAAQGADSVAVTHGYLSNIVVSENVAIQIPPQLTHNSLFTPLTASGCTGAPPGLGPFGVCIRVTGYGTYVSNVVTSAYASYSGCSSAQLIRNGAVIKQAPIVCYGNPNTYCFGYGCGQAGTMLSATFSFYSNSWFHVGDKLCVRYVGEDGTTPFQWNGGSSTPMSCETIG</sequence>